<evidence type="ECO:0000313" key="1">
    <source>
        <dbReference type="Proteomes" id="UP000887579"/>
    </source>
</evidence>
<accession>A0AC34H036</accession>
<sequence>MQGNRGKVNEIKFEAVLKTKMAKQDPSNSNSNNKITEIIDVIDLTKEDNALMIEKSGRNIIANGKTMYRSSTNPLGAMNIVEKLDTFDTSSIIKYFTRVDKLCDDYFDSNAHHAFSPESEHMFSTNVSALTALAEPRKISARTKIDWSNTFLVTPVLFHRSWCRVLSLYIDWTSHIPELHQLSLTDQVRLVMDRAVPCIDILVGYKAAQNNVKGMMFSGGAYLPRDDAESVDPSMKLLMKDFGDFVYDEFTEPAKKMNLTVEEYTLLKLLVFLTPVPGLSPEGTKIIKNAHRFYSEILKQQIRQNSPTPREFFDRMCAATNFLSVIEQSISYCDKGFSVMSLFNIANMKGELTYEVHIRKGSTSVPEK</sequence>
<dbReference type="Proteomes" id="UP000887579">
    <property type="component" value="Unplaced"/>
</dbReference>
<protein>
    <submittedName>
        <fullName evidence="2">NR LBD domain-containing protein</fullName>
    </submittedName>
</protein>
<name>A0AC34H036_9BILA</name>
<reference evidence="2" key="1">
    <citation type="submission" date="2022-11" db="UniProtKB">
        <authorList>
            <consortium name="WormBaseParasite"/>
        </authorList>
    </citation>
    <scope>IDENTIFICATION</scope>
</reference>
<dbReference type="WBParaSite" id="ES5_v2.g9928.t1">
    <property type="protein sequence ID" value="ES5_v2.g9928.t1"/>
    <property type="gene ID" value="ES5_v2.g9928"/>
</dbReference>
<organism evidence="1 2">
    <name type="scientific">Panagrolaimus sp. ES5</name>
    <dbReference type="NCBI Taxonomy" id="591445"/>
    <lineage>
        <taxon>Eukaryota</taxon>
        <taxon>Metazoa</taxon>
        <taxon>Ecdysozoa</taxon>
        <taxon>Nematoda</taxon>
        <taxon>Chromadorea</taxon>
        <taxon>Rhabditida</taxon>
        <taxon>Tylenchina</taxon>
        <taxon>Panagrolaimomorpha</taxon>
        <taxon>Panagrolaimoidea</taxon>
        <taxon>Panagrolaimidae</taxon>
        <taxon>Panagrolaimus</taxon>
    </lineage>
</organism>
<evidence type="ECO:0000313" key="2">
    <source>
        <dbReference type="WBParaSite" id="ES5_v2.g9928.t1"/>
    </source>
</evidence>
<proteinExistence type="predicted"/>